<protein>
    <submittedName>
        <fullName evidence="1">Uncharacterized protein</fullName>
    </submittedName>
</protein>
<evidence type="ECO:0000313" key="1">
    <source>
        <dbReference type="EMBL" id="CAB4038586.1"/>
    </source>
</evidence>
<proteinExistence type="predicted"/>
<reference evidence="1" key="1">
    <citation type="submission" date="2020-04" db="EMBL/GenBank/DDBJ databases">
        <authorList>
            <person name="Alioto T."/>
            <person name="Alioto T."/>
            <person name="Gomez Garrido J."/>
        </authorList>
    </citation>
    <scope>NUCLEOTIDE SEQUENCE</scope>
    <source>
        <strain evidence="1">A484AB</strain>
    </source>
</reference>
<gene>
    <name evidence="1" type="ORF">PACLA_8A035798</name>
</gene>
<comment type="caution">
    <text evidence="1">The sequence shown here is derived from an EMBL/GenBank/DDBJ whole genome shotgun (WGS) entry which is preliminary data.</text>
</comment>
<dbReference type="EMBL" id="CACRXK020024373">
    <property type="protein sequence ID" value="CAB4038586.1"/>
    <property type="molecule type" value="Genomic_DNA"/>
</dbReference>
<dbReference type="AlphaFoldDB" id="A0A6S7JZV0"/>
<keyword evidence="2" id="KW-1185">Reference proteome</keyword>
<organism evidence="1 2">
    <name type="scientific">Paramuricea clavata</name>
    <name type="common">Red gorgonian</name>
    <name type="synonym">Violescent sea-whip</name>
    <dbReference type="NCBI Taxonomy" id="317549"/>
    <lineage>
        <taxon>Eukaryota</taxon>
        <taxon>Metazoa</taxon>
        <taxon>Cnidaria</taxon>
        <taxon>Anthozoa</taxon>
        <taxon>Octocorallia</taxon>
        <taxon>Malacalcyonacea</taxon>
        <taxon>Plexauridae</taxon>
        <taxon>Paramuricea</taxon>
    </lineage>
</organism>
<name>A0A6S7JZV0_PARCT</name>
<sequence length="324" mass="37846">MEGIIVKAVNGDKIWALFVENQEIYLADIKKQMMEEIDEFLPQKFYFMSVWDVPISSVQEKKITLHHALHPDGCLIIKPVQVEDTRKRTLNEDEGESATSSDFCESNAKYVSVDTSHTTPAKKFAKVQSTLTSYFGASSKPEIRHPTALVRQGVYIYKEHEIEKAKGTEKKRRIFWNEKSDEICKNEKYNSLKADDIDKLLHEKWRLHKASLLEEENQVVTNRIEKILLDNPEIGSKIPSSRAVKSHTIIKNLERLDSAKKAVEKSRLSLDELYTNKCQQQEKIRKKQERHHDNYRELQKAEDALRQCLVKETLFVRYYRETSF</sequence>
<dbReference type="Proteomes" id="UP001152795">
    <property type="component" value="Unassembled WGS sequence"/>
</dbReference>
<evidence type="ECO:0000313" key="2">
    <source>
        <dbReference type="Proteomes" id="UP001152795"/>
    </source>
</evidence>
<accession>A0A6S7JZV0</accession>